<name>A0AAE3LMS4_9BACI</name>
<comment type="caution">
    <text evidence="1">The sequence shown here is derived from an EMBL/GenBank/DDBJ whole genome shotgun (WGS) entry which is preliminary data.</text>
</comment>
<organism evidence="1 2">
    <name type="scientific">Perspicuibacillus lycopersici</name>
    <dbReference type="NCBI Taxonomy" id="1325689"/>
    <lineage>
        <taxon>Bacteria</taxon>
        <taxon>Bacillati</taxon>
        <taxon>Bacillota</taxon>
        <taxon>Bacilli</taxon>
        <taxon>Bacillales</taxon>
        <taxon>Bacillaceae</taxon>
        <taxon>Perspicuibacillus</taxon>
    </lineage>
</organism>
<accession>A0AAE3LMS4</accession>
<dbReference type="RefSeq" id="WP_263072436.1">
    <property type="nucleotide sequence ID" value="NZ_JAOUSF010000002.1"/>
</dbReference>
<keyword evidence="2" id="KW-1185">Reference proteome</keyword>
<dbReference type="InterPro" id="IPR020255">
    <property type="entry name" value="CsgA"/>
</dbReference>
<evidence type="ECO:0000313" key="1">
    <source>
        <dbReference type="EMBL" id="MCU9613226.1"/>
    </source>
</evidence>
<dbReference type="EMBL" id="JAOUSF010000002">
    <property type="protein sequence ID" value="MCU9613226.1"/>
    <property type="molecule type" value="Genomic_DNA"/>
</dbReference>
<sequence>MEQSLGYLREILAAHTEDDVVGKKIYQRIRNRDYKDEHQFVMELSQEESTYLNQILKEAIDYSRQEQDYERMQQLNDVYEQLFV</sequence>
<gene>
    <name evidence="1" type="ORF">OEV98_06630</name>
</gene>
<dbReference type="Proteomes" id="UP001209318">
    <property type="component" value="Unassembled WGS sequence"/>
</dbReference>
<evidence type="ECO:0000313" key="2">
    <source>
        <dbReference type="Proteomes" id="UP001209318"/>
    </source>
</evidence>
<protein>
    <submittedName>
        <fullName evidence="1">Sigma-G-dependent sporulation-specific acid-soluble spore protein CsgA</fullName>
    </submittedName>
</protein>
<dbReference type="AlphaFoldDB" id="A0AAE3LMS4"/>
<proteinExistence type="predicted"/>
<reference evidence="1" key="1">
    <citation type="submission" date="2022-10" db="EMBL/GenBank/DDBJ databases">
        <title>Description of Fervidibacillus gen. nov. in the family Fervidibacillaceae fam. nov. with two species, Fervidibacillus albus sp. nov., and Fervidibacillus halotolerans sp. nov., isolated from tidal flat sediments.</title>
        <authorList>
            <person name="Kwon K.K."/>
            <person name="Yang S.-H."/>
        </authorList>
    </citation>
    <scope>NUCLEOTIDE SEQUENCE</scope>
    <source>
        <strain evidence="1">JCM 19140</strain>
    </source>
</reference>
<dbReference type="Pfam" id="PF17334">
    <property type="entry name" value="CsgA"/>
    <property type="match status" value="1"/>
</dbReference>